<evidence type="ECO:0000313" key="3">
    <source>
        <dbReference type="Proteomes" id="UP000828390"/>
    </source>
</evidence>
<keyword evidence="3" id="KW-1185">Reference proteome</keyword>
<evidence type="ECO:0000313" key="2">
    <source>
        <dbReference type="EMBL" id="KAH3712815.1"/>
    </source>
</evidence>
<accession>A0A9D3Z4N3</accession>
<gene>
    <name evidence="2" type="ORF">DPMN_072572</name>
</gene>
<name>A0A9D3Z4N3_DREPO</name>
<dbReference type="AlphaFoldDB" id="A0A9D3Z4N3"/>
<comment type="caution">
    <text evidence="2">The sequence shown here is derived from an EMBL/GenBank/DDBJ whole genome shotgun (WGS) entry which is preliminary data.</text>
</comment>
<dbReference type="EMBL" id="JAIWYP010000014">
    <property type="protein sequence ID" value="KAH3712815.1"/>
    <property type="molecule type" value="Genomic_DNA"/>
</dbReference>
<organism evidence="2 3">
    <name type="scientific">Dreissena polymorpha</name>
    <name type="common">Zebra mussel</name>
    <name type="synonym">Mytilus polymorpha</name>
    <dbReference type="NCBI Taxonomy" id="45954"/>
    <lineage>
        <taxon>Eukaryota</taxon>
        <taxon>Metazoa</taxon>
        <taxon>Spiralia</taxon>
        <taxon>Lophotrochozoa</taxon>
        <taxon>Mollusca</taxon>
        <taxon>Bivalvia</taxon>
        <taxon>Autobranchia</taxon>
        <taxon>Heteroconchia</taxon>
        <taxon>Euheterodonta</taxon>
        <taxon>Imparidentia</taxon>
        <taxon>Neoheterodontei</taxon>
        <taxon>Myida</taxon>
        <taxon>Dreissenoidea</taxon>
        <taxon>Dreissenidae</taxon>
        <taxon>Dreissena</taxon>
    </lineage>
</organism>
<feature type="compositionally biased region" description="Basic and acidic residues" evidence="1">
    <location>
        <begin position="17"/>
        <end position="26"/>
    </location>
</feature>
<sequence length="111" mass="12531">MLSGNLQTNMLATPDHVSNRQTEERPTTVNQYDWVSYIDILPSTCNNTATTSTETPKLATSCVQCYEIIPEMQCLPESVEVDLPGIPGQDIARYENLRRSKQDEMSVYTEI</sequence>
<feature type="compositionally biased region" description="Polar residues" evidence="1">
    <location>
        <begin position="1"/>
        <end position="11"/>
    </location>
</feature>
<feature type="region of interest" description="Disordered" evidence="1">
    <location>
        <begin position="1"/>
        <end position="26"/>
    </location>
</feature>
<reference evidence="2" key="2">
    <citation type="submission" date="2020-11" db="EMBL/GenBank/DDBJ databases">
        <authorList>
            <person name="McCartney M.A."/>
            <person name="Auch B."/>
            <person name="Kono T."/>
            <person name="Mallez S."/>
            <person name="Becker A."/>
            <person name="Gohl D.M."/>
            <person name="Silverstein K.A.T."/>
            <person name="Koren S."/>
            <person name="Bechman K.B."/>
            <person name="Herman A."/>
            <person name="Abrahante J.E."/>
            <person name="Garbe J."/>
        </authorList>
    </citation>
    <scope>NUCLEOTIDE SEQUENCE</scope>
    <source>
        <strain evidence="2">Duluth1</strain>
        <tissue evidence="2">Whole animal</tissue>
    </source>
</reference>
<protein>
    <submittedName>
        <fullName evidence="2">Uncharacterized protein</fullName>
    </submittedName>
</protein>
<dbReference type="Proteomes" id="UP000828390">
    <property type="component" value="Unassembled WGS sequence"/>
</dbReference>
<evidence type="ECO:0000256" key="1">
    <source>
        <dbReference type="SAM" id="MobiDB-lite"/>
    </source>
</evidence>
<reference evidence="2" key="1">
    <citation type="journal article" date="2019" name="bioRxiv">
        <title>The Genome of the Zebra Mussel, Dreissena polymorpha: A Resource for Invasive Species Research.</title>
        <authorList>
            <person name="McCartney M.A."/>
            <person name="Auch B."/>
            <person name="Kono T."/>
            <person name="Mallez S."/>
            <person name="Zhang Y."/>
            <person name="Obille A."/>
            <person name="Becker A."/>
            <person name="Abrahante J.E."/>
            <person name="Garbe J."/>
            <person name="Badalamenti J.P."/>
            <person name="Herman A."/>
            <person name="Mangelson H."/>
            <person name="Liachko I."/>
            <person name="Sullivan S."/>
            <person name="Sone E.D."/>
            <person name="Koren S."/>
            <person name="Silverstein K.A.T."/>
            <person name="Beckman K.B."/>
            <person name="Gohl D.M."/>
        </authorList>
    </citation>
    <scope>NUCLEOTIDE SEQUENCE</scope>
    <source>
        <strain evidence="2">Duluth1</strain>
        <tissue evidence="2">Whole animal</tissue>
    </source>
</reference>
<proteinExistence type="predicted"/>